<keyword evidence="5" id="KW-1185">Reference proteome</keyword>
<evidence type="ECO:0000313" key="4">
    <source>
        <dbReference type="EMBL" id="KAK0393549.1"/>
    </source>
</evidence>
<dbReference type="CDD" id="cd01763">
    <property type="entry name" value="Ubl_SUMO_like"/>
    <property type="match status" value="1"/>
</dbReference>
<gene>
    <name evidence="4" type="ORF">QR680_000266</name>
</gene>
<dbReference type="InterPro" id="IPR022617">
    <property type="entry name" value="Rad60/SUMO-like_dom"/>
</dbReference>
<dbReference type="InterPro" id="IPR000626">
    <property type="entry name" value="Ubiquitin-like_dom"/>
</dbReference>
<feature type="domain" description="Ubiquitin-like" evidence="3">
    <location>
        <begin position="302"/>
        <end position="374"/>
    </location>
</feature>
<dbReference type="Proteomes" id="UP001175271">
    <property type="component" value="Unassembled WGS sequence"/>
</dbReference>
<evidence type="ECO:0000256" key="1">
    <source>
        <dbReference type="SAM" id="Coils"/>
    </source>
</evidence>
<evidence type="ECO:0000256" key="2">
    <source>
        <dbReference type="SAM" id="MobiDB-lite"/>
    </source>
</evidence>
<sequence length="374" mass="42795">MSSSDEDEAFNVKALIRKQKKKARNEKRICEADDFSSGLDDILDDEVKLLNDRTKEDSDELDSSDGEDGKRLTVLERVRMKKNKKSEKTQELRKVFESLSSDFSSSDEDGKCGPRSGARHRKRRSELETASSSADSGTGESPLKKKASSSSLQESDDEICILNSTSTIVRNSSPVHDDEDIVEIEGDEIMEVRYFIKDLSDNSIASFFFPANAKVNDITAKFKNKLDPTLPYLYFFTEDLDPIDPDKTPMELGWNLSQVQTVRIRQSSQIAFHLAQKQKAQEQTEKATRELEQAACVQDNWIQIKFQLKNCHKPFKVMVDPTETFRKIKTRFCKEHKLNTLRCFLIFDNERLADDSTPDDYEMERNDCVDVHVG</sequence>
<proteinExistence type="predicted"/>
<accession>A0AA39GW24</accession>
<feature type="compositionally biased region" description="Acidic residues" evidence="2">
    <location>
        <begin position="57"/>
        <end position="66"/>
    </location>
</feature>
<dbReference type="InterPro" id="IPR029071">
    <property type="entry name" value="Ubiquitin-like_domsf"/>
</dbReference>
<evidence type="ECO:0000313" key="5">
    <source>
        <dbReference type="Proteomes" id="UP001175271"/>
    </source>
</evidence>
<name>A0AA39GW24_9BILA</name>
<evidence type="ECO:0000259" key="3">
    <source>
        <dbReference type="PROSITE" id="PS50053"/>
    </source>
</evidence>
<protein>
    <recommendedName>
        <fullName evidence="3">Ubiquitin-like domain-containing protein</fullName>
    </recommendedName>
</protein>
<organism evidence="4 5">
    <name type="scientific">Steinernema hermaphroditum</name>
    <dbReference type="NCBI Taxonomy" id="289476"/>
    <lineage>
        <taxon>Eukaryota</taxon>
        <taxon>Metazoa</taxon>
        <taxon>Ecdysozoa</taxon>
        <taxon>Nematoda</taxon>
        <taxon>Chromadorea</taxon>
        <taxon>Rhabditida</taxon>
        <taxon>Tylenchina</taxon>
        <taxon>Panagrolaimomorpha</taxon>
        <taxon>Strongyloidoidea</taxon>
        <taxon>Steinernematidae</taxon>
        <taxon>Steinernema</taxon>
    </lineage>
</organism>
<comment type="caution">
    <text evidence="4">The sequence shown here is derived from an EMBL/GenBank/DDBJ whole genome shotgun (WGS) entry which is preliminary data.</text>
</comment>
<dbReference type="AlphaFoldDB" id="A0AA39GW24"/>
<dbReference type="Gene3D" id="3.10.20.90">
    <property type="entry name" value="Phosphatidylinositol 3-kinase Catalytic Subunit, Chain A, domain 1"/>
    <property type="match status" value="1"/>
</dbReference>
<dbReference type="EMBL" id="JAUCMV010000005">
    <property type="protein sequence ID" value="KAK0393549.1"/>
    <property type="molecule type" value="Genomic_DNA"/>
</dbReference>
<keyword evidence="1" id="KW-0175">Coiled coil</keyword>
<dbReference type="SUPFAM" id="SSF54236">
    <property type="entry name" value="Ubiquitin-like"/>
    <property type="match status" value="1"/>
</dbReference>
<feature type="coiled-coil region" evidence="1">
    <location>
        <begin position="270"/>
        <end position="297"/>
    </location>
</feature>
<feature type="region of interest" description="Disordered" evidence="2">
    <location>
        <begin position="100"/>
        <end position="152"/>
    </location>
</feature>
<dbReference type="Pfam" id="PF11976">
    <property type="entry name" value="Rad60-SLD"/>
    <property type="match status" value="1"/>
</dbReference>
<reference evidence="4" key="1">
    <citation type="submission" date="2023-06" db="EMBL/GenBank/DDBJ databases">
        <title>Genomic analysis of the entomopathogenic nematode Steinernema hermaphroditum.</title>
        <authorList>
            <person name="Schwarz E.M."/>
            <person name="Heppert J.K."/>
            <person name="Baniya A."/>
            <person name="Schwartz H.T."/>
            <person name="Tan C.-H."/>
            <person name="Antoshechkin I."/>
            <person name="Sternberg P.W."/>
            <person name="Goodrich-Blair H."/>
            <person name="Dillman A.R."/>
        </authorList>
    </citation>
    <scope>NUCLEOTIDE SEQUENCE</scope>
    <source>
        <strain evidence="4">PS9179</strain>
        <tissue evidence="4">Whole animal</tissue>
    </source>
</reference>
<feature type="region of interest" description="Disordered" evidence="2">
    <location>
        <begin position="52"/>
        <end position="74"/>
    </location>
</feature>
<feature type="compositionally biased region" description="Polar residues" evidence="2">
    <location>
        <begin position="128"/>
        <end position="139"/>
    </location>
</feature>
<dbReference type="PROSITE" id="PS50053">
    <property type="entry name" value="UBIQUITIN_2"/>
    <property type="match status" value="1"/>
</dbReference>